<keyword evidence="7 9" id="KW-0233">DNA recombination</keyword>
<dbReference type="GO" id="GO:0003678">
    <property type="term" value="F:DNA helicase activity"/>
    <property type="evidence" value="ECO:0007669"/>
    <property type="project" value="UniProtKB-EC"/>
</dbReference>
<comment type="domain">
    <text evidence="9">Has 3 domains, the large (RuvB-L) and small ATPase (RuvB-S) domains and the C-terminal head (RuvB-H) domain. The head domain binds DNA, while the ATPase domains jointly bind ATP, ADP or are empty depending on the state of the subunit in the translocation cycle. During a single DNA translocation step the structure of each domain remains the same, but their relative positions change.</text>
</comment>
<comment type="subcellular location">
    <subcellularLocation>
        <location evidence="9">Cytoplasm</location>
    </subcellularLocation>
</comment>
<reference evidence="11" key="1">
    <citation type="submission" date="2024-01" db="EMBL/GenBank/DDBJ databases">
        <title>Genome sequence of Mycoplasma ciconiae type strain DSM 25251.</title>
        <authorList>
            <person name="Spergser J."/>
        </authorList>
    </citation>
    <scope>NUCLEOTIDE SEQUENCE [LARGE SCALE GENOMIC DNA]</scope>
    <source>
        <strain evidence="11">DSM 25251</strain>
    </source>
</reference>
<evidence type="ECO:0000256" key="2">
    <source>
        <dbReference type="ARBA" id="ARBA00022741"/>
    </source>
</evidence>
<feature type="binding site" evidence="9">
    <location>
        <position position="166"/>
    </location>
    <ligand>
        <name>ATP</name>
        <dbReference type="ChEBI" id="CHEBI:30616"/>
    </ligand>
</feature>
<dbReference type="EC" id="3.6.4.-" evidence="9"/>
<feature type="binding site" evidence="9">
    <location>
        <position position="300"/>
    </location>
    <ligand>
        <name>DNA</name>
        <dbReference type="ChEBI" id="CHEBI:16991"/>
    </ligand>
</feature>
<dbReference type="Proteomes" id="UP001344817">
    <property type="component" value="Unassembled WGS sequence"/>
</dbReference>
<dbReference type="Pfam" id="PF05496">
    <property type="entry name" value="RuvB_N"/>
    <property type="match status" value="1"/>
</dbReference>
<comment type="similarity">
    <text evidence="9">Belongs to the RuvB family.</text>
</comment>
<keyword evidence="12" id="KW-1185">Reference proteome</keyword>
<feature type="binding site" evidence="9">
    <location>
        <position position="295"/>
    </location>
    <ligand>
        <name>DNA</name>
        <dbReference type="ChEBI" id="CHEBI:16991"/>
    </ligand>
</feature>
<evidence type="ECO:0000256" key="3">
    <source>
        <dbReference type="ARBA" id="ARBA00022763"/>
    </source>
</evidence>
<dbReference type="InterPro" id="IPR008824">
    <property type="entry name" value="RuvB-like_N"/>
</dbReference>
<keyword evidence="8 9" id="KW-0234">DNA repair</keyword>
<accession>A0ABU7MLT4</accession>
<dbReference type="InterPro" id="IPR041445">
    <property type="entry name" value="AAA_lid_4"/>
</dbReference>
<dbReference type="SUPFAM" id="SSF46785">
    <property type="entry name" value="Winged helix' DNA-binding domain"/>
    <property type="match status" value="1"/>
</dbReference>
<evidence type="ECO:0000256" key="4">
    <source>
        <dbReference type="ARBA" id="ARBA00022801"/>
    </source>
</evidence>
<dbReference type="Gene3D" id="3.40.50.300">
    <property type="entry name" value="P-loop containing nucleotide triphosphate hydrolases"/>
    <property type="match status" value="1"/>
</dbReference>
<dbReference type="InterPro" id="IPR036388">
    <property type="entry name" value="WH-like_DNA-bd_sf"/>
</dbReference>
<dbReference type="Gene3D" id="1.10.8.60">
    <property type="match status" value="1"/>
</dbReference>
<comment type="function">
    <text evidence="9">The RuvA-RuvB-RuvC complex processes Holliday junction (HJ) DNA during genetic recombination and DNA repair, while the RuvA-RuvB complex plays an important role in the rescue of blocked DNA replication forks via replication fork reversal (RFR). RuvA specifically binds to HJ cruciform DNA, conferring on it an open structure. The RuvB hexamer acts as an ATP-dependent pump, pulling dsDNA into and through the RuvAB complex. RuvB forms 2 homohexamers on either side of HJ DNA bound by 1 or 2 RuvA tetramers; 4 subunits per hexamer contact DNA at a time. Coordinated motions by a converter formed by DNA-disengaged RuvB subunits stimulates ATP hydrolysis and nucleotide exchange. Immobilization of the converter enables RuvB to convert the ATP-contained energy into a lever motion, pulling 2 nucleotides of DNA out of the RuvA tetramer per ATP hydrolyzed, thus driving DNA branch migration. The RuvB motors rotate together with the DNA substrate, which together with the progressing nucleotide cycle form the mechanistic basis for DNA recombination by continuous HJ branch migration. Branch migration allows RuvC to scan DNA until it finds its consensus sequence, where it cleaves and resolves cruciform DNA.</text>
</comment>
<comment type="catalytic activity">
    <reaction evidence="9">
        <text>ATP + H2O = ADP + phosphate + H(+)</text>
        <dbReference type="Rhea" id="RHEA:13065"/>
        <dbReference type="ChEBI" id="CHEBI:15377"/>
        <dbReference type="ChEBI" id="CHEBI:15378"/>
        <dbReference type="ChEBI" id="CHEBI:30616"/>
        <dbReference type="ChEBI" id="CHEBI:43474"/>
        <dbReference type="ChEBI" id="CHEBI:456216"/>
    </reaction>
</comment>
<keyword evidence="1 9" id="KW-0963">Cytoplasm</keyword>
<evidence type="ECO:0000256" key="8">
    <source>
        <dbReference type="ARBA" id="ARBA00023204"/>
    </source>
</evidence>
<dbReference type="InterPro" id="IPR004605">
    <property type="entry name" value="DNA_helicase_Holl-junc_RuvB"/>
</dbReference>
<keyword evidence="11" id="KW-0347">Helicase</keyword>
<evidence type="ECO:0000256" key="1">
    <source>
        <dbReference type="ARBA" id="ARBA00022490"/>
    </source>
</evidence>
<keyword evidence="4 9" id="KW-0378">Hydrolase</keyword>
<feature type="binding site" evidence="9">
    <location>
        <position position="51"/>
    </location>
    <ligand>
        <name>ATP</name>
        <dbReference type="ChEBI" id="CHEBI:30616"/>
    </ligand>
</feature>
<dbReference type="InterPro" id="IPR036390">
    <property type="entry name" value="WH_DNA-bd_sf"/>
</dbReference>
<feature type="domain" description="AAA+ ATPase" evidence="10">
    <location>
        <begin position="36"/>
        <end position="167"/>
    </location>
</feature>
<keyword evidence="5 9" id="KW-0067">ATP-binding</keyword>
<gene>
    <name evidence="9 11" type="primary">ruvB</name>
    <name evidence="11" type="ORF">V2E24_02815</name>
</gene>
<comment type="subunit">
    <text evidence="9">Homohexamer. Forms an RuvA(8)-RuvB(12)-Holliday junction (HJ) complex. HJ DNA is sandwiched between 2 RuvA tetramers; dsDNA enters through RuvA and exits via RuvB. An RuvB hexamer assembles on each DNA strand where it exits the tetramer. Each RuvB hexamer is contacted by two RuvA subunits (via domain III) on 2 adjacent RuvB subunits; this complex drives branch migration. In the full resolvosome a probable DNA-RuvA(4)-RuvB(12)-RuvC(2) complex forms which resolves the HJ.</text>
</comment>
<dbReference type="CDD" id="cd00009">
    <property type="entry name" value="AAA"/>
    <property type="match status" value="1"/>
</dbReference>
<keyword evidence="2 9" id="KW-0547">Nucleotide-binding</keyword>
<dbReference type="HAMAP" id="MF_00016">
    <property type="entry name" value="DNA_HJ_migration_RuvB"/>
    <property type="match status" value="1"/>
</dbReference>
<dbReference type="NCBIfam" id="TIGR00635">
    <property type="entry name" value="ruvB"/>
    <property type="match status" value="1"/>
</dbReference>
<evidence type="ECO:0000256" key="7">
    <source>
        <dbReference type="ARBA" id="ARBA00023172"/>
    </source>
</evidence>
<feature type="binding site" evidence="9">
    <location>
        <position position="156"/>
    </location>
    <ligand>
        <name>ATP</name>
        <dbReference type="ChEBI" id="CHEBI:30616"/>
    </ligand>
</feature>
<sequence>MKKDFKLNNFSEFIGQKKLLTTLKAMIKSAKIQNKNIDHILFSGVPGSGKTTLATLIAKESNRKIHYIQAISLEKKADLISILSVINENDILFIDEIHSLNKTIEELLYSAMEYFVFDLVVGVDQNAKTIRMKLKKFTLIGATTLINNIAKPLLDRFGYVARLEIYEESDILKIITNTAKKLNISAEENALEIISKHSQCTPRIANNLLKRCYDFCVSDNKSVLSKNTVLKTLKYLDIYEYGLTKQQIDYINLLRESFNEKWVSLNTISSITKQHKEIILNEIEPLLLLHGLIEKGGRGRRISTQGIDYLIKNVKLNIS</sequence>
<feature type="binding site" evidence="9">
    <location>
        <position position="51"/>
    </location>
    <ligand>
        <name>Mg(2+)</name>
        <dbReference type="ChEBI" id="CHEBI:18420"/>
    </ligand>
</feature>
<feature type="binding site" evidence="9">
    <location>
        <position position="50"/>
    </location>
    <ligand>
        <name>ATP</name>
        <dbReference type="ChEBI" id="CHEBI:30616"/>
    </ligand>
</feature>
<comment type="caution">
    <text evidence="11">The sequence shown here is derived from an EMBL/GenBank/DDBJ whole genome shotgun (WGS) entry which is preliminary data.</text>
</comment>
<feature type="binding site" evidence="9">
    <location>
        <position position="203"/>
    </location>
    <ligand>
        <name>ATP</name>
        <dbReference type="ChEBI" id="CHEBI:30616"/>
    </ligand>
</feature>
<feature type="binding site" evidence="9">
    <location>
        <position position="52"/>
    </location>
    <ligand>
        <name>ATP</name>
        <dbReference type="ChEBI" id="CHEBI:30616"/>
    </ligand>
</feature>
<dbReference type="PANTHER" id="PTHR42848:SF1">
    <property type="entry name" value="HOLLIDAY JUNCTION BRANCH MIGRATION COMPLEX SUBUNIT RUVB"/>
    <property type="match status" value="1"/>
</dbReference>
<dbReference type="PANTHER" id="PTHR42848">
    <property type="match status" value="1"/>
</dbReference>
<dbReference type="GO" id="GO:0016787">
    <property type="term" value="F:hydrolase activity"/>
    <property type="evidence" value="ECO:0007669"/>
    <property type="project" value="UniProtKB-KW"/>
</dbReference>
<comment type="caution">
    <text evidence="9">Lacks conserved residue(s) required for the propagation of feature annotation.</text>
</comment>
<dbReference type="SMART" id="SM00382">
    <property type="entry name" value="AAA"/>
    <property type="match status" value="1"/>
</dbReference>
<organism evidence="11 12">
    <name type="scientific">Mycoplasmopsis ciconiae</name>
    <dbReference type="NCBI Taxonomy" id="561067"/>
    <lineage>
        <taxon>Bacteria</taxon>
        <taxon>Bacillati</taxon>
        <taxon>Mycoplasmatota</taxon>
        <taxon>Mycoplasmoidales</taxon>
        <taxon>Metamycoplasmataceae</taxon>
        <taxon>Mycoplasmopsis</taxon>
    </lineage>
</organism>
<keyword evidence="6 9" id="KW-0238">DNA-binding</keyword>
<dbReference type="SUPFAM" id="SSF52540">
    <property type="entry name" value="P-loop containing nucleoside triphosphate hydrolases"/>
    <property type="match status" value="1"/>
</dbReference>
<dbReference type="InterPro" id="IPR003593">
    <property type="entry name" value="AAA+_ATPase"/>
</dbReference>
<dbReference type="InterPro" id="IPR008823">
    <property type="entry name" value="RuvB_wg_C"/>
</dbReference>
<protein>
    <recommendedName>
        <fullName evidence="9">Holliday junction branch migration complex subunit RuvB</fullName>
        <ecNumber evidence="9">3.6.4.-</ecNumber>
    </recommendedName>
</protein>
<feature type="region of interest" description="Head domain (RuvB-H)" evidence="9">
    <location>
        <begin position="240"/>
        <end position="319"/>
    </location>
</feature>
<dbReference type="EMBL" id="JAZDWZ010000008">
    <property type="protein sequence ID" value="MEE3928496.1"/>
    <property type="molecule type" value="Genomic_DNA"/>
</dbReference>
<evidence type="ECO:0000313" key="11">
    <source>
        <dbReference type="EMBL" id="MEE3928496.1"/>
    </source>
</evidence>
<feature type="region of interest" description="Small ATPAse domain (RuvB-S)" evidence="9">
    <location>
        <begin position="167"/>
        <end position="237"/>
    </location>
</feature>
<dbReference type="Pfam" id="PF05491">
    <property type="entry name" value="WHD_RuvB"/>
    <property type="match status" value="1"/>
</dbReference>
<dbReference type="Gene3D" id="1.10.10.10">
    <property type="entry name" value="Winged helix-like DNA-binding domain superfamily/Winged helix DNA-binding domain"/>
    <property type="match status" value="1"/>
</dbReference>
<dbReference type="InterPro" id="IPR027417">
    <property type="entry name" value="P-loop_NTPase"/>
</dbReference>
<dbReference type="RefSeq" id="WP_330500908.1">
    <property type="nucleotide sequence ID" value="NZ_JAZDWZ010000008.1"/>
</dbReference>
<feature type="binding site" evidence="9">
    <location>
        <position position="47"/>
    </location>
    <ligand>
        <name>ATP</name>
        <dbReference type="ChEBI" id="CHEBI:30616"/>
    </ligand>
</feature>
<proteinExistence type="inferred from homology"/>
<keyword evidence="3 9" id="KW-0227">DNA damage</keyword>
<dbReference type="NCBIfam" id="NF000868">
    <property type="entry name" value="PRK00080.1"/>
    <property type="match status" value="1"/>
</dbReference>
<evidence type="ECO:0000256" key="9">
    <source>
        <dbReference type="HAMAP-Rule" id="MF_00016"/>
    </source>
</evidence>
<evidence type="ECO:0000259" key="10">
    <source>
        <dbReference type="SMART" id="SM00382"/>
    </source>
</evidence>
<evidence type="ECO:0000313" key="12">
    <source>
        <dbReference type="Proteomes" id="UP001344817"/>
    </source>
</evidence>
<name>A0ABU7MLT4_9BACT</name>
<evidence type="ECO:0000256" key="6">
    <source>
        <dbReference type="ARBA" id="ARBA00023125"/>
    </source>
</evidence>
<evidence type="ECO:0000256" key="5">
    <source>
        <dbReference type="ARBA" id="ARBA00022840"/>
    </source>
</evidence>
<dbReference type="Pfam" id="PF17864">
    <property type="entry name" value="AAA_lid_4"/>
    <property type="match status" value="1"/>
</dbReference>